<sequence length="171" mass="20774">MDYNHIEYLLKDRLMPYVKFHNKHNKNIATTPEIKLVYDTYDVNKEKHQENKYIFGEYYISEAQLQGFEYSLKKLKGYHFRCDPRVRGHYTVTINNKEYSARNYKKLEPNEELVFLDEEEYNNIELRKMIHLLPESLHWLTLSTDLTIEARENKVREWIKTIIEHVSTLNN</sequence>
<gene>
    <name evidence="1" type="ORF">P5X88_16580</name>
</gene>
<dbReference type="AlphaFoldDB" id="A0AAW6SUR2"/>
<accession>A0AAW6SUR2</accession>
<evidence type="ECO:0000313" key="1">
    <source>
        <dbReference type="EMBL" id="MDH5162550.1"/>
    </source>
</evidence>
<dbReference type="EMBL" id="JAROYP010000010">
    <property type="protein sequence ID" value="MDH5162550.1"/>
    <property type="molecule type" value="Genomic_DNA"/>
</dbReference>
<dbReference type="Proteomes" id="UP001159179">
    <property type="component" value="Unassembled WGS sequence"/>
</dbReference>
<proteinExistence type="predicted"/>
<evidence type="ECO:0000313" key="2">
    <source>
        <dbReference type="Proteomes" id="UP001159179"/>
    </source>
</evidence>
<dbReference type="RefSeq" id="WP_280617447.1">
    <property type="nucleotide sequence ID" value="NZ_JAROYP010000010.1"/>
</dbReference>
<reference evidence="1" key="1">
    <citation type="submission" date="2023-03" db="EMBL/GenBank/DDBJ databases">
        <title>Bacterial isolates from washroom surfaces on a university campus.</title>
        <authorList>
            <person name="Holman D.B."/>
            <person name="Gzyl K.E."/>
            <person name="Taheri A.E."/>
        </authorList>
    </citation>
    <scope>NUCLEOTIDE SEQUENCE</scope>
    <source>
        <strain evidence="1">RD03</strain>
    </source>
</reference>
<organism evidence="1 2">
    <name type="scientific">Heyndrickxia oleronia</name>
    <dbReference type="NCBI Taxonomy" id="38875"/>
    <lineage>
        <taxon>Bacteria</taxon>
        <taxon>Bacillati</taxon>
        <taxon>Bacillota</taxon>
        <taxon>Bacilli</taxon>
        <taxon>Bacillales</taxon>
        <taxon>Bacillaceae</taxon>
        <taxon>Heyndrickxia</taxon>
    </lineage>
</organism>
<comment type="caution">
    <text evidence="1">The sequence shown here is derived from an EMBL/GenBank/DDBJ whole genome shotgun (WGS) entry which is preliminary data.</text>
</comment>
<name>A0AAW6SUR2_9BACI</name>
<protein>
    <submittedName>
        <fullName evidence="1">Uncharacterized protein</fullName>
    </submittedName>
</protein>